<dbReference type="Pfam" id="PF01381">
    <property type="entry name" value="HTH_3"/>
    <property type="match status" value="1"/>
</dbReference>
<dbReference type="InterPro" id="IPR052345">
    <property type="entry name" value="Rad_response_metalloprotease"/>
</dbReference>
<dbReference type="InterPro" id="IPR010982">
    <property type="entry name" value="Lambda_DNA-bd_dom_sf"/>
</dbReference>
<keyword evidence="5" id="KW-1185">Reference proteome</keyword>
<dbReference type="Proteomes" id="UP000256838">
    <property type="component" value="Unassembled WGS sequence"/>
</dbReference>
<name>A0A3D8JQA5_9BURK</name>
<organism evidence="4 5">
    <name type="scientific">Trinickia dinghuensis</name>
    <dbReference type="NCBI Taxonomy" id="2291023"/>
    <lineage>
        <taxon>Bacteria</taxon>
        <taxon>Pseudomonadati</taxon>
        <taxon>Pseudomonadota</taxon>
        <taxon>Betaproteobacteria</taxon>
        <taxon>Burkholderiales</taxon>
        <taxon>Burkholderiaceae</taxon>
        <taxon>Trinickia</taxon>
    </lineage>
</organism>
<dbReference type="AlphaFoldDB" id="A0A3D8JQA5"/>
<dbReference type="PROSITE" id="PS50943">
    <property type="entry name" value="HTH_CROC1"/>
    <property type="match status" value="1"/>
</dbReference>
<dbReference type="Gene3D" id="1.10.10.2910">
    <property type="match status" value="1"/>
</dbReference>
<accession>A0A3D8JQA5</accession>
<dbReference type="CDD" id="cd00093">
    <property type="entry name" value="HTH_XRE"/>
    <property type="match status" value="1"/>
</dbReference>
<feature type="region of interest" description="Disordered" evidence="2">
    <location>
        <begin position="373"/>
        <end position="405"/>
    </location>
</feature>
<dbReference type="PANTHER" id="PTHR43236:SF1">
    <property type="entry name" value="BLL7220 PROTEIN"/>
    <property type="match status" value="1"/>
</dbReference>
<dbReference type="RefSeq" id="WP_115537470.1">
    <property type="nucleotide sequence ID" value="NZ_QRGA01000024.1"/>
</dbReference>
<dbReference type="SUPFAM" id="SSF47413">
    <property type="entry name" value="lambda repressor-like DNA-binding domains"/>
    <property type="match status" value="1"/>
</dbReference>
<dbReference type="PANTHER" id="PTHR43236">
    <property type="entry name" value="ANTITOXIN HIGA1"/>
    <property type="match status" value="1"/>
</dbReference>
<feature type="compositionally biased region" description="Basic and acidic residues" evidence="2">
    <location>
        <begin position="380"/>
        <end position="396"/>
    </location>
</feature>
<comment type="similarity">
    <text evidence="1">Belongs to the short-chain fatty acyl-CoA assimilation regulator (ScfR) family.</text>
</comment>
<comment type="caution">
    <text evidence="4">The sequence shown here is derived from an EMBL/GenBank/DDBJ whole genome shotgun (WGS) entry which is preliminary data.</text>
</comment>
<evidence type="ECO:0000256" key="1">
    <source>
        <dbReference type="ARBA" id="ARBA00007227"/>
    </source>
</evidence>
<dbReference type="Gene3D" id="1.10.260.40">
    <property type="entry name" value="lambda repressor-like DNA-binding domains"/>
    <property type="match status" value="1"/>
</dbReference>
<protein>
    <submittedName>
        <fullName evidence="4">ImmA/IrrE family metallo-endopeptidase</fullName>
    </submittedName>
</protein>
<evidence type="ECO:0000313" key="5">
    <source>
        <dbReference type="Proteomes" id="UP000256838"/>
    </source>
</evidence>
<dbReference type="Pfam" id="PF06114">
    <property type="entry name" value="Peptidase_M78"/>
    <property type="match status" value="1"/>
</dbReference>
<dbReference type="SMART" id="SM00530">
    <property type="entry name" value="HTH_XRE"/>
    <property type="match status" value="1"/>
</dbReference>
<gene>
    <name evidence="4" type="ORF">DWV00_31170</name>
</gene>
<proteinExistence type="inferred from homology"/>
<dbReference type="EMBL" id="QRGA01000024">
    <property type="protein sequence ID" value="RDU94982.1"/>
    <property type="molecule type" value="Genomic_DNA"/>
</dbReference>
<evidence type="ECO:0000256" key="2">
    <source>
        <dbReference type="SAM" id="MobiDB-lite"/>
    </source>
</evidence>
<dbReference type="InterPro" id="IPR010359">
    <property type="entry name" value="IrrE_HExxH"/>
</dbReference>
<feature type="domain" description="HTH cro/C1-type" evidence="3">
    <location>
        <begin position="10"/>
        <end position="61"/>
    </location>
</feature>
<evidence type="ECO:0000313" key="4">
    <source>
        <dbReference type="EMBL" id="RDU94982.1"/>
    </source>
</evidence>
<dbReference type="OrthoDB" id="9794834at2"/>
<dbReference type="InterPro" id="IPR001387">
    <property type="entry name" value="Cro/C1-type_HTH"/>
</dbReference>
<evidence type="ECO:0000259" key="3">
    <source>
        <dbReference type="PROSITE" id="PS50943"/>
    </source>
</evidence>
<sequence>MFNPKRFSLARRRRGLTKREVAERIDVSERSVSAYERGDQEPEPSNVQRIATALGFPEAFFFAGDPKELSGSLASFRSMSKMSARQRDSALGSGAIGLMLNEWLEKNFNLPAPDLPDLGREPGQLTEPARLQHFEENIAFPSTETAYGPEAAAEALRSQWGLGEQPVKNVIALLESKGVRVFSLAIDAKEVDAFSMWHGGTPFMFLNTYKSAEHCRFDAAHELGHLVLHRHGQTQGPELEREANAFASAFLMPRKSVLAYAPRVATLPGLVRAKHYWKVSVAALNYRLHALGMTTDWIYRTLCIQLAEAGYRTSEPEPAPHEKSLVLEKVFKTLRDEGTSRSDVADTLAISPKEIDALTFNLMLNVLAGGGEGGQSTGHAKRDALRLVHPRDVADSKKRRRPKAE</sequence>
<dbReference type="GO" id="GO:0003677">
    <property type="term" value="F:DNA binding"/>
    <property type="evidence" value="ECO:0007669"/>
    <property type="project" value="InterPro"/>
</dbReference>
<reference evidence="4 5" key="1">
    <citation type="submission" date="2018-08" db="EMBL/GenBank/DDBJ databases">
        <title>Paraburkholderia sp. DHOM06 isolated from forest soil.</title>
        <authorList>
            <person name="Gao Z.-H."/>
            <person name="Qiu L.-H."/>
        </authorList>
    </citation>
    <scope>NUCLEOTIDE SEQUENCE [LARGE SCALE GENOMIC DNA]</scope>
    <source>
        <strain evidence="4 5">DHOM06</strain>
    </source>
</reference>